<keyword evidence="1" id="KW-1133">Transmembrane helix</keyword>
<protein>
    <submittedName>
        <fullName evidence="2">Uncharacterized protein</fullName>
    </submittedName>
</protein>
<dbReference type="Proteomes" id="UP001160116">
    <property type="component" value="Unassembled WGS sequence"/>
</dbReference>
<dbReference type="EMBL" id="JAOCCL010000022">
    <property type="protein sequence ID" value="MDH0826861.1"/>
    <property type="molecule type" value="Genomic_DNA"/>
</dbReference>
<reference evidence="2" key="1">
    <citation type="submission" date="2022-09" db="EMBL/GenBank/DDBJ databases">
        <title>Intensive care unit water sources are persistently colonized with multi-drug resistant bacteria and are the site of extensive horizontal gene transfer of antibiotic resistance genes.</title>
        <authorList>
            <person name="Diorio-Toth L."/>
        </authorList>
    </citation>
    <scope>NUCLEOTIDE SEQUENCE</scope>
    <source>
        <strain evidence="2">GD03885</strain>
    </source>
</reference>
<dbReference type="AlphaFoldDB" id="A0AA42MAL9"/>
<dbReference type="RefSeq" id="WP_234304972.1">
    <property type="nucleotide sequence ID" value="NZ_CANLDV010000019.1"/>
</dbReference>
<accession>A0AA42MAL9</accession>
<sequence>MNKKISTARRGTIIFLSLLTVLVISLLIYGYDRMHDPEKVKAHLYACGKFGDRHMLIDKQYLHYGRVTYQGVNYWGKNIKEEHEAKGCDDQIQSIDLKVKWPEMTASREGFRLGSEFKNDITIALNQRSVWKEEQGSKDFFNEFLLLKLYLRKGMSSGGEEVSEVWIDETKTFNSDLGLYEIEVKSDDGVGKKVYWQERKGKGVSLTIKCLYFKDGATSCEFNTHQPNYGFNTSYITIKFHSELLPHWQEIYQDAEQLIHSFNTGEKQNEAS</sequence>
<keyword evidence="1" id="KW-0812">Transmembrane</keyword>
<organism evidence="2 3">
    <name type="scientific">Acinetobacter johnsonii</name>
    <dbReference type="NCBI Taxonomy" id="40214"/>
    <lineage>
        <taxon>Bacteria</taxon>
        <taxon>Pseudomonadati</taxon>
        <taxon>Pseudomonadota</taxon>
        <taxon>Gammaproteobacteria</taxon>
        <taxon>Moraxellales</taxon>
        <taxon>Moraxellaceae</taxon>
        <taxon>Acinetobacter</taxon>
    </lineage>
</organism>
<evidence type="ECO:0000313" key="3">
    <source>
        <dbReference type="Proteomes" id="UP001160116"/>
    </source>
</evidence>
<comment type="caution">
    <text evidence="2">The sequence shown here is derived from an EMBL/GenBank/DDBJ whole genome shotgun (WGS) entry which is preliminary data.</text>
</comment>
<evidence type="ECO:0000256" key="1">
    <source>
        <dbReference type="SAM" id="Phobius"/>
    </source>
</evidence>
<evidence type="ECO:0000313" key="2">
    <source>
        <dbReference type="EMBL" id="MDH0826861.1"/>
    </source>
</evidence>
<keyword evidence="1" id="KW-0472">Membrane</keyword>
<proteinExistence type="predicted"/>
<feature type="transmembrane region" description="Helical" evidence="1">
    <location>
        <begin position="12"/>
        <end position="31"/>
    </location>
</feature>
<name>A0AA42MAL9_ACIJO</name>
<gene>
    <name evidence="2" type="ORF">N5C97_10145</name>
</gene>